<proteinExistence type="predicted"/>
<keyword evidence="1" id="KW-0812">Transmembrane</keyword>
<evidence type="ECO:0008006" key="4">
    <source>
        <dbReference type="Google" id="ProtNLM"/>
    </source>
</evidence>
<dbReference type="Proteomes" id="UP001597374">
    <property type="component" value="Unassembled WGS sequence"/>
</dbReference>
<reference evidence="3" key="1">
    <citation type="journal article" date="2019" name="Int. J. Syst. Evol. Microbiol.">
        <title>The Global Catalogue of Microorganisms (GCM) 10K type strain sequencing project: providing services to taxonomists for standard genome sequencing and annotation.</title>
        <authorList>
            <consortium name="The Broad Institute Genomics Platform"/>
            <consortium name="The Broad Institute Genome Sequencing Center for Infectious Disease"/>
            <person name="Wu L."/>
            <person name="Ma J."/>
        </authorList>
    </citation>
    <scope>NUCLEOTIDE SEQUENCE [LARGE SCALE GENOMIC DNA]</scope>
    <source>
        <strain evidence="3">CGMCC 4.1782</strain>
    </source>
</reference>
<accession>A0ABW5CTQ8</accession>
<feature type="transmembrane region" description="Helical" evidence="1">
    <location>
        <begin position="65"/>
        <end position="84"/>
    </location>
</feature>
<gene>
    <name evidence="2" type="ORF">ACFSKP_03475</name>
</gene>
<sequence length="226" mass="25164">MNDRKLKIITGLLAAFLAISLLVKLCYVPGGMILSGLFLGSMLLVAIVLGCLVVAGILRLVTKKYSFFTLFSVATIISFLVFHYKLYSPTLEIIVPKGFTGKVTLVLANVDENILNIDSNGIGYINQWTFEKTYTEPVVFDSDGNDIKERLVGFNHSAFWGKGKVCCLQGKEIHTLNFEVVPSEKVGEMQYYSKDLTALIDTALVLTLEPDRYTRVQTEAFETDIK</sequence>
<comment type="caution">
    <text evidence="2">The sequence shown here is derived from an EMBL/GenBank/DDBJ whole genome shotgun (WGS) entry which is preliminary data.</text>
</comment>
<keyword evidence="1" id="KW-1133">Transmembrane helix</keyword>
<dbReference type="RefSeq" id="WP_250429245.1">
    <property type="nucleotide sequence ID" value="NZ_JALPRR010000002.1"/>
</dbReference>
<evidence type="ECO:0000256" key="1">
    <source>
        <dbReference type="SAM" id="Phobius"/>
    </source>
</evidence>
<evidence type="ECO:0000313" key="2">
    <source>
        <dbReference type="EMBL" id="MFD2245299.1"/>
    </source>
</evidence>
<organism evidence="2 3">
    <name type="scientific">Pontibacter ruber</name>
    <dbReference type="NCBI Taxonomy" id="1343895"/>
    <lineage>
        <taxon>Bacteria</taxon>
        <taxon>Pseudomonadati</taxon>
        <taxon>Bacteroidota</taxon>
        <taxon>Cytophagia</taxon>
        <taxon>Cytophagales</taxon>
        <taxon>Hymenobacteraceae</taxon>
        <taxon>Pontibacter</taxon>
    </lineage>
</organism>
<dbReference type="EMBL" id="JBHUIM010000001">
    <property type="protein sequence ID" value="MFD2245299.1"/>
    <property type="molecule type" value="Genomic_DNA"/>
</dbReference>
<keyword evidence="3" id="KW-1185">Reference proteome</keyword>
<evidence type="ECO:0000313" key="3">
    <source>
        <dbReference type="Proteomes" id="UP001597374"/>
    </source>
</evidence>
<keyword evidence="1" id="KW-0472">Membrane</keyword>
<feature type="transmembrane region" description="Helical" evidence="1">
    <location>
        <begin position="32"/>
        <end position="58"/>
    </location>
</feature>
<name>A0ABW5CTQ8_9BACT</name>
<protein>
    <recommendedName>
        <fullName evidence="4">DUF4131 domain-containing protein</fullName>
    </recommendedName>
</protein>